<dbReference type="PROSITE" id="PS00211">
    <property type="entry name" value="ABC_TRANSPORTER_1"/>
    <property type="match status" value="1"/>
</dbReference>
<protein>
    <submittedName>
        <fullName evidence="6">ABC transporter ATP-binding protein</fullName>
        <ecNumber evidence="6">3.6.3.-</ecNumber>
    </submittedName>
</protein>
<dbReference type="SMART" id="SM00382">
    <property type="entry name" value="AAA"/>
    <property type="match status" value="1"/>
</dbReference>
<organism evidence="6 7">
    <name type="scientific">Haploplasma axanthum</name>
    <name type="common">Acholeplasma axanthum</name>
    <dbReference type="NCBI Taxonomy" id="29552"/>
    <lineage>
        <taxon>Bacteria</taxon>
        <taxon>Bacillati</taxon>
        <taxon>Mycoplasmatota</taxon>
        <taxon>Mollicutes</taxon>
        <taxon>Acholeplasmatales</taxon>
        <taxon>Acholeplasmataceae</taxon>
        <taxon>Haploplasma</taxon>
    </lineage>
</organism>
<feature type="transmembrane region" description="Helical" evidence="4">
    <location>
        <begin position="263"/>
        <end position="284"/>
    </location>
</feature>
<dbReference type="KEGG" id="aaxa:NCTC10138_00171"/>
<dbReference type="AlphaFoldDB" id="A0A449BBK4"/>
<dbReference type="GO" id="GO:0022857">
    <property type="term" value="F:transmembrane transporter activity"/>
    <property type="evidence" value="ECO:0007669"/>
    <property type="project" value="TreeGrafter"/>
</dbReference>
<keyword evidence="4" id="KW-0812">Transmembrane</keyword>
<feature type="domain" description="ABC transporter" evidence="5">
    <location>
        <begin position="2"/>
        <end position="240"/>
    </location>
</feature>
<dbReference type="Proteomes" id="UP000289841">
    <property type="component" value="Chromosome"/>
</dbReference>
<dbReference type="InterPro" id="IPR017911">
    <property type="entry name" value="MacB-like_ATP-bd"/>
</dbReference>
<evidence type="ECO:0000256" key="4">
    <source>
        <dbReference type="SAM" id="Phobius"/>
    </source>
</evidence>
<dbReference type="EC" id="3.6.3.-" evidence="6"/>
<evidence type="ECO:0000313" key="6">
    <source>
        <dbReference type="EMBL" id="VEU79818.1"/>
    </source>
</evidence>
<sequence length="671" mass="78321">MLKLEKLTKKYIDEGKKEILAVNNVTYKYKDKGLVLIKGKSGSGKTTLLNLISSNDYPTSGSVYFNDLEISNKKEKLINQYKKQIIGYVFQDHNLLEDYTVYENIEFALSIQGKSINEDEVIEYLEKVELKEEYLDKYPDELSGGEQQRVAILRALMKDSKIILADEPTSALDSETKSEIYKILKEISKDKLVILSSHDYENIEEYADVVLKMENGILIEEFNNNKVIKETNSNELEEVKTKISFKYFFKNYKNFFLKEPIRLVIMFILILLSYTITNMSIGVLTVSRDGAFKTAIRDNIINEISFEYRNEKGIEQEFNNKNFNDLTVKYPNSRFIKVYKKSAITWFEMSNIDQSKKSLYYNNRYSGYISLQDNRIDELGLKLLSGKLPQKNTDKYEVLISKYAYEHYKEFGYTDAGVKIEINTYDDLIGKKVASSLKGKKIVVSGIVDTGSNYEKYSYAKNLYDHYTDFELDTFKKYGRDLLIYGVDDFNGSSFFVMSLTKEMESSDFNAIISNKDYYIKTIDIQTINKMIERIKDRALLFTFVLLIVVSFSILLVINQTKNTLIMNSRNFRIIRSLGQTKKYIHMLYLVNTTFLFIVLVLLIILFNDKYFALINRMISLDNQLRINYLAINNYMVIGSIIWFILILVFKHFIINKRLKMSSTMTMNNRE</sequence>
<dbReference type="EMBL" id="LR215048">
    <property type="protein sequence ID" value="VEU79818.1"/>
    <property type="molecule type" value="Genomic_DNA"/>
</dbReference>
<keyword evidence="7" id="KW-1185">Reference proteome</keyword>
<dbReference type="Gene3D" id="3.40.50.300">
    <property type="entry name" value="P-loop containing nucleotide triphosphate hydrolases"/>
    <property type="match status" value="1"/>
</dbReference>
<name>A0A449BBK4_HAPAX</name>
<dbReference type="OrthoDB" id="403954at2"/>
<evidence type="ECO:0000313" key="7">
    <source>
        <dbReference type="Proteomes" id="UP000289841"/>
    </source>
</evidence>
<dbReference type="GO" id="GO:0005524">
    <property type="term" value="F:ATP binding"/>
    <property type="evidence" value="ECO:0007669"/>
    <property type="project" value="UniProtKB-KW"/>
</dbReference>
<keyword evidence="4" id="KW-0472">Membrane</keyword>
<feature type="transmembrane region" description="Helical" evidence="4">
    <location>
        <begin position="627"/>
        <end position="650"/>
    </location>
</feature>
<dbReference type="InterPro" id="IPR027417">
    <property type="entry name" value="P-loop_NTPase"/>
</dbReference>
<keyword evidence="2" id="KW-0547">Nucleotide-binding</keyword>
<proteinExistence type="predicted"/>
<keyword evidence="4" id="KW-1133">Transmembrane helix</keyword>
<dbReference type="InterPro" id="IPR015854">
    <property type="entry name" value="ABC_transpr_LolD-like"/>
</dbReference>
<evidence type="ECO:0000256" key="3">
    <source>
        <dbReference type="ARBA" id="ARBA00022840"/>
    </source>
</evidence>
<dbReference type="CDD" id="cd03255">
    <property type="entry name" value="ABC_MJ0796_LolCDE_FtsE"/>
    <property type="match status" value="1"/>
</dbReference>
<keyword evidence="6" id="KW-0378">Hydrolase</keyword>
<dbReference type="InterPro" id="IPR017871">
    <property type="entry name" value="ABC_transporter-like_CS"/>
</dbReference>
<gene>
    <name evidence="6" type="primary">lolD_2</name>
    <name evidence="6" type="ORF">NCTC10138_00171</name>
</gene>
<accession>A0A449BBK4</accession>
<dbReference type="PROSITE" id="PS50893">
    <property type="entry name" value="ABC_TRANSPORTER_2"/>
    <property type="match status" value="1"/>
</dbReference>
<keyword evidence="1" id="KW-0813">Transport</keyword>
<dbReference type="PANTHER" id="PTHR24220">
    <property type="entry name" value="IMPORT ATP-BINDING PROTEIN"/>
    <property type="match status" value="1"/>
</dbReference>
<keyword evidence="3 6" id="KW-0067">ATP-binding</keyword>
<dbReference type="GO" id="GO:0016887">
    <property type="term" value="F:ATP hydrolysis activity"/>
    <property type="evidence" value="ECO:0007669"/>
    <property type="project" value="InterPro"/>
</dbReference>
<evidence type="ECO:0000256" key="2">
    <source>
        <dbReference type="ARBA" id="ARBA00022741"/>
    </source>
</evidence>
<feature type="transmembrane region" description="Helical" evidence="4">
    <location>
        <begin position="584"/>
        <end position="607"/>
    </location>
</feature>
<dbReference type="PANTHER" id="PTHR24220:SF692">
    <property type="entry name" value="ABC TRANSPORTER DOMAIN-CONTAINING PROTEIN"/>
    <property type="match status" value="1"/>
</dbReference>
<evidence type="ECO:0000259" key="5">
    <source>
        <dbReference type="PROSITE" id="PS50893"/>
    </source>
</evidence>
<dbReference type="GO" id="GO:0005886">
    <property type="term" value="C:plasma membrane"/>
    <property type="evidence" value="ECO:0007669"/>
    <property type="project" value="TreeGrafter"/>
</dbReference>
<evidence type="ECO:0000256" key="1">
    <source>
        <dbReference type="ARBA" id="ARBA00022448"/>
    </source>
</evidence>
<dbReference type="RefSeq" id="WP_129747395.1">
    <property type="nucleotide sequence ID" value="NZ_LR215048.1"/>
</dbReference>
<reference evidence="6 7" key="1">
    <citation type="submission" date="2019-01" db="EMBL/GenBank/DDBJ databases">
        <authorList>
            <consortium name="Pathogen Informatics"/>
        </authorList>
    </citation>
    <scope>NUCLEOTIDE SEQUENCE [LARGE SCALE GENOMIC DNA]</scope>
    <source>
        <strain evidence="6 7">NCTC10138</strain>
    </source>
</reference>
<dbReference type="Pfam" id="PF00005">
    <property type="entry name" value="ABC_tran"/>
    <property type="match status" value="1"/>
</dbReference>
<dbReference type="SUPFAM" id="SSF52540">
    <property type="entry name" value="P-loop containing nucleoside triphosphate hydrolases"/>
    <property type="match status" value="1"/>
</dbReference>
<dbReference type="InterPro" id="IPR003439">
    <property type="entry name" value="ABC_transporter-like_ATP-bd"/>
</dbReference>
<feature type="transmembrane region" description="Helical" evidence="4">
    <location>
        <begin position="539"/>
        <end position="558"/>
    </location>
</feature>
<dbReference type="STRING" id="1278311.GCA_000428705_00676"/>
<dbReference type="InterPro" id="IPR003593">
    <property type="entry name" value="AAA+_ATPase"/>
</dbReference>